<comment type="function">
    <text evidence="1">Functions as an U snRNP-specific nuclear import adapter. Involved in the trimethylguanosine (m3G)-cap-dependent nuclear import of U snRNPs. Binds specifically to the terminal m3G-cap U snRNAs.</text>
</comment>
<feature type="domain" description="Snurportin-1 m3G cap-binding" evidence="11">
    <location>
        <begin position="162"/>
        <end position="271"/>
    </location>
</feature>
<name>A0AAD6Y4Y9_9AGAR</name>
<evidence type="ECO:0000256" key="9">
    <source>
        <dbReference type="ARBA" id="ARBA00023242"/>
    </source>
</evidence>
<evidence type="ECO:0000256" key="10">
    <source>
        <dbReference type="SAM" id="MobiDB-lite"/>
    </source>
</evidence>
<accession>A0AAD6Y4Y9</accession>
<evidence type="ECO:0000256" key="7">
    <source>
        <dbReference type="ARBA" id="ARBA00022490"/>
    </source>
</evidence>
<evidence type="ECO:0000256" key="1">
    <source>
        <dbReference type="ARBA" id="ARBA00003975"/>
    </source>
</evidence>
<dbReference type="AlphaFoldDB" id="A0AAD6Y4Y9"/>
<comment type="subcellular location">
    <subcellularLocation>
        <location evidence="3">Cytoplasm</location>
    </subcellularLocation>
    <subcellularLocation>
        <location evidence="2">Nucleus</location>
    </subcellularLocation>
</comment>
<evidence type="ECO:0000259" key="11">
    <source>
        <dbReference type="Pfam" id="PF21974"/>
    </source>
</evidence>
<feature type="compositionally biased region" description="Basic residues" evidence="10">
    <location>
        <begin position="114"/>
        <end position="123"/>
    </location>
</feature>
<evidence type="ECO:0000256" key="3">
    <source>
        <dbReference type="ARBA" id="ARBA00004496"/>
    </source>
</evidence>
<protein>
    <recommendedName>
        <fullName evidence="5">Snurportin-1</fullName>
    </recommendedName>
</protein>
<evidence type="ECO:0000256" key="8">
    <source>
        <dbReference type="ARBA" id="ARBA00022884"/>
    </source>
</evidence>
<dbReference type="Pfam" id="PF21974">
    <property type="entry name" value="SPN1_m3Gcap_bd"/>
    <property type="match status" value="1"/>
</dbReference>
<dbReference type="InterPro" id="IPR017336">
    <property type="entry name" value="Snurportin-1"/>
</dbReference>
<keyword evidence="8" id="KW-0694">RNA-binding</keyword>
<keyword evidence="7" id="KW-0963">Cytoplasm</keyword>
<dbReference type="PANTHER" id="PTHR13403:SF6">
    <property type="entry name" value="SNURPORTIN-1"/>
    <property type="match status" value="1"/>
</dbReference>
<keyword evidence="6" id="KW-0813">Transport</keyword>
<reference evidence="12" key="1">
    <citation type="submission" date="2023-03" db="EMBL/GenBank/DDBJ databases">
        <title>Massive genome expansion in bonnet fungi (Mycena s.s.) driven by repeated elements and novel gene families across ecological guilds.</title>
        <authorList>
            <consortium name="Lawrence Berkeley National Laboratory"/>
            <person name="Harder C.B."/>
            <person name="Miyauchi S."/>
            <person name="Viragh M."/>
            <person name="Kuo A."/>
            <person name="Thoen E."/>
            <person name="Andreopoulos B."/>
            <person name="Lu D."/>
            <person name="Skrede I."/>
            <person name="Drula E."/>
            <person name="Henrissat B."/>
            <person name="Morin E."/>
            <person name="Kohler A."/>
            <person name="Barry K."/>
            <person name="LaButti K."/>
            <person name="Morin E."/>
            <person name="Salamov A."/>
            <person name="Lipzen A."/>
            <person name="Mereny Z."/>
            <person name="Hegedus B."/>
            <person name="Baldrian P."/>
            <person name="Stursova M."/>
            <person name="Weitz H."/>
            <person name="Taylor A."/>
            <person name="Grigoriev I.V."/>
            <person name="Nagy L.G."/>
            <person name="Martin F."/>
            <person name="Kauserud H."/>
        </authorList>
    </citation>
    <scope>NUCLEOTIDE SEQUENCE</scope>
    <source>
        <strain evidence="12">9144</strain>
    </source>
</reference>
<dbReference type="Proteomes" id="UP001219525">
    <property type="component" value="Unassembled WGS sequence"/>
</dbReference>
<keyword evidence="9" id="KW-0539">Nucleus</keyword>
<evidence type="ECO:0000256" key="4">
    <source>
        <dbReference type="ARBA" id="ARBA00007540"/>
    </source>
</evidence>
<dbReference type="GO" id="GO:0005634">
    <property type="term" value="C:nucleus"/>
    <property type="evidence" value="ECO:0007669"/>
    <property type="project" value="UniProtKB-SubCell"/>
</dbReference>
<proteinExistence type="inferred from homology"/>
<evidence type="ECO:0000313" key="12">
    <source>
        <dbReference type="EMBL" id="KAJ7201677.1"/>
    </source>
</evidence>
<sequence>MHKNRKATYKIQHGLATNVFESQQLRRQKALEEQKRKRAQRVDAARQLDLFADLTLEQSEDEGDDAQGNGMGVVRMGLAPYASLLPHDAAPPASTHLDIDDGASAGVAPSFAPAKRKKRKQKSKRETPAASSKWADQCMYAELLEMSEDSPWSASNASADGLPEDLETAWVAVAPVPVGKRCLAVTDQSLGVPGVFPNTSLRSRKLGKPLMPRFPSTLPPLTTLDCILDNNWRENGILHILDVLKWKGQDIGDCETPFRFWWRDTRLEELPTSPPPPPDPAASNPNTYRFRYPTRFLAIPYHTDTSLSSLASRIVPLARAPRSIDVHVPVVPVSQNDLESMAIDQSNVLTTSTSLVTKTTQVGADGLLLYVAEASYETGTSPLSSWIPIANYDESTRSNGMTDSEPKDGPLDIFHRLVQKRLACTSTSEVNHFSNTSMDVES</sequence>
<comment type="similarity">
    <text evidence="4">Belongs to the snurportin family.</text>
</comment>
<dbReference type="InterPro" id="IPR047857">
    <property type="entry name" value="Snurportin1_C"/>
</dbReference>
<dbReference type="GO" id="GO:0061015">
    <property type="term" value="P:snRNA import into nucleus"/>
    <property type="evidence" value="ECO:0007669"/>
    <property type="project" value="InterPro"/>
</dbReference>
<dbReference type="GO" id="GO:0005737">
    <property type="term" value="C:cytoplasm"/>
    <property type="evidence" value="ECO:0007669"/>
    <property type="project" value="UniProtKB-SubCell"/>
</dbReference>
<evidence type="ECO:0000256" key="5">
    <source>
        <dbReference type="ARBA" id="ARBA00016034"/>
    </source>
</evidence>
<dbReference type="Gene3D" id="3.30.470.30">
    <property type="entry name" value="DNA ligase/mRNA capping enzyme"/>
    <property type="match status" value="1"/>
</dbReference>
<comment type="caution">
    <text evidence="12">The sequence shown here is derived from an EMBL/GenBank/DDBJ whole genome shotgun (WGS) entry which is preliminary data.</text>
</comment>
<keyword evidence="13" id="KW-1185">Reference proteome</keyword>
<evidence type="ECO:0000256" key="2">
    <source>
        <dbReference type="ARBA" id="ARBA00004123"/>
    </source>
</evidence>
<feature type="region of interest" description="Disordered" evidence="10">
    <location>
        <begin position="87"/>
        <end position="131"/>
    </location>
</feature>
<dbReference type="GO" id="GO:0003723">
    <property type="term" value="F:RNA binding"/>
    <property type="evidence" value="ECO:0007669"/>
    <property type="project" value="UniProtKB-KW"/>
</dbReference>
<dbReference type="EMBL" id="JARJCW010000058">
    <property type="protein sequence ID" value="KAJ7201677.1"/>
    <property type="molecule type" value="Genomic_DNA"/>
</dbReference>
<dbReference type="PANTHER" id="PTHR13403">
    <property type="entry name" value="SNURPORTIN1 RNUT1 PROTEIN RNA, U TRANSPORTER 1"/>
    <property type="match status" value="1"/>
</dbReference>
<evidence type="ECO:0000313" key="13">
    <source>
        <dbReference type="Proteomes" id="UP001219525"/>
    </source>
</evidence>
<evidence type="ECO:0000256" key="6">
    <source>
        <dbReference type="ARBA" id="ARBA00022448"/>
    </source>
</evidence>
<organism evidence="12 13">
    <name type="scientific">Mycena pura</name>
    <dbReference type="NCBI Taxonomy" id="153505"/>
    <lineage>
        <taxon>Eukaryota</taxon>
        <taxon>Fungi</taxon>
        <taxon>Dikarya</taxon>
        <taxon>Basidiomycota</taxon>
        <taxon>Agaricomycotina</taxon>
        <taxon>Agaricomycetes</taxon>
        <taxon>Agaricomycetidae</taxon>
        <taxon>Agaricales</taxon>
        <taxon>Marasmiineae</taxon>
        <taxon>Mycenaceae</taxon>
        <taxon>Mycena</taxon>
    </lineage>
</organism>
<gene>
    <name evidence="12" type="ORF">GGX14DRAFT_464643</name>
</gene>